<name>A0A6H5IJJ1_9HYME</name>
<dbReference type="Proteomes" id="UP000479190">
    <property type="component" value="Unassembled WGS sequence"/>
</dbReference>
<evidence type="ECO:0000256" key="1">
    <source>
        <dbReference type="SAM" id="MobiDB-lite"/>
    </source>
</evidence>
<organism evidence="2 3">
    <name type="scientific">Trichogramma brassicae</name>
    <dbReference type="NCBI Taxonomy" id="86971"/>
    <lineage>
        <taxon>Eukaryota</taxon>
        <taxon>Metazoa</taxon>
        <taxon>Ecdysozoa</taxon>
        <taxon>Arthropoda</taxon>
        <taxon>Hexapoda</taxon>
        <taxon>Insecta</taxon>
        <taxon>Pterygota</taxon>
        <taxon>Neoptera</taxon>
        <taxon>Endopterygota</taxon>
        <taxon>Hymenoptera</taxon>
        <taxon>Apocrita</taxon>
        <taxon>Proctotrupomorpha</taxon>
        <taxon>Chalcidoidea</taxon>
        <taxon>Trichogrammatidae</taxon>
        <taxon>Trichogramma</taxon>
    </lineage>
</organism>
<dbReference type="AlphaFoldDB" id="A0A6H5IJJ1"/>
<accession>A0A6H5IJJ1</accession>
<proteinExistence type="predicted"/>
<protein>
    <submittedName>
        <fullName evidence="2">Uncharacterized protein</fullName>
    </submittedName>
</protein>
<gene>
    <name evidence="2" type="ORF">TBRA_LOCUS9062</name>
</gene>
<evidence type="ECO:0000313" key="3">
    <source>
        <dbReference type="Proteomes" id="UP000479190"/>
    </source>
</evidence>
<evidence type="ECO:0000313" key="2">
    <source>
        <dbReference type="EMBL" id="CAB0037225.1"/>
    </source>
</evidence>
<keyword evidence="3" id="KW-1185">Reference proteome</keyword>
<dbReference type="EMBL" id="CADCXV010000847">
    <property type="protein sequence ID" value="CAB0037225.1"/>
    <property type="molecule type" value="Genomic_DNA"/>
</dbReference>
<feature type="region of interest" description="Disordered" evidence="1">
    <location>
        <begin position="1"/>
        <end position="116"/>
    </location>
</feature>
<reference evidence="2 3" key="1">
    <citation type="submission" date="2020-02" db="EMBL/GenBank/DDBJ databases">
        <authorList>
            <person name="Ferguson B K."/>
        </authorList>
    </citation>
    <scope>NUCLEOTIDE SEQUENCE [LARGE SCALE GENOMIC DNA]</scope>
</reference>
<feature type="compositionally biased region" description="Low complexity" evidence="1">
    <location>
        <begin position="41"/>
        <end position="83"/>
    </location>
</feature>
<dbReference type="OrthoDB" id="654211at2759"/>
<feature type="compositionally biased region" description="Basic residues" evidence="1">
    <location>
        <begin position="8"/>
        <end position="22"/>
    </location>
</feature>
<sequence length="216" mass="24402">MQQAHNSAGRHHKTERRARSCRSPRMSLSLDGNHLQSSVSHLQAAQIHQQMQSQQQSQLHQPQQQAQTHHQIQNHQTSQNISQGNQNSVRDNKSKEQESNNAQVLSRIQHQQSQNIQQNLMHHQQVNVSIGTAMTSDVMSTSGVEKTEKKDDIRQLNMTQFQVPDLKAGSHMMDVRTADGSIVKITTASDQDIAKTLGVDITQYINKVNNINFLFT</sequence>